<gene>
    <name evidence="2" type="ORF">F9B07_24895</name>
    <name evidence="3" type="ORF">JNP96_19385</name>
</gene>
<dbReference type="Proteomes" id="UP000663166">
    <property type="component" value="Chromosome"/>
</dbReference>
<dbReference type="EMBL" id="CP070393">
    <property type="protein sequence ID" value="QRZ96012.1"/>
    <property type="molecule type" value="Genomic_DNA"/>
</dbReference>
<dbReference type="RefSeq" id="WP_001058931.1">
    <property type="nucleotide sequence ID" value="NZ_BFCO01000001.1"/>
</dbReference>
<sequence length="161" mass="18591">MNNFVEITSRIGRMYQDFLISGKGSGDIIEEIDKLSAELRRNGCVNSIFFETLLKQGFMFDMINYNKVAPSASQKSYVYVLHAEDSGLTKIGFSRRVNKRISEISRMSGGKLNLIAKIPADRELETKLHQKYYNYRSHGEWFSLNRCHLKELKEMPGNELK</sequence>
<dbReference type="OMA" id="GRETENM"/>
<reference evidence="3" key="2">
    <citation type="submission" date="2021-02" db="EMBL/GenBank/DDBJ databases">
        <title>Co-localization of colistin and carbapenem -resistance genes on a novel transferable IncHI2 plasmid in Escherichia coli from chicken-origin.</title>
        <authorList>
            <person name="Hoffmann M."/>
            <person name="Balkey M."/>
            <person name="Ronco T."/>
            <person name="Hendriksen R.S."/>
        </authorList>
    </citation>
    <scope>NUCLEOTIDE SEQUENCE</scope>
    <source>
        <strain evidence="3">CFSAN083829</strain>
    </source>
</reference>
<dbReference type="InterPro" id="IPR018306">
    <property type="entry name" value="Phage_T5_Orf172_DNA-bd"/>
</dbReference>
<reference evidence="2 4" key="1">
    <citation type="submission" date="2019-10" db="EMBL/GenBank/DDBJ databases">
        <title>Comparative genomic analysis of antimicrobial resistant Escherichia coli of diverse origin.</title>
        <authorList>
            <person name="Ghatak S."/>
            <person name="Milton A.P."/>
            <person name="Rhetso K."/>
            <person name="Purkait D."/>
            <person name="Das S."/>
            <person name="Puro K.-U."/>
            <person name="Shakuntala I."/>
            <person name="Sen A."/>
            <person name="Sanjukta R."/>
            <person name="Priya G.B."/>
            <person name="Mawlong M."/>
            <person name="Lyngdoh V."/>
            <person name="Rynghang J."/>
            <person name="Mawphlang B.L."/>
        </authorList>
    </citation>
    <scope>NUCLEOTIDE SEQUENCE [LARGE SCALE GENOMIC DNA]</scope>
    <source>
        <strain evidence="2 4">SE161</strain>
    </source>
</reference>
<organism evidence="2 4">
    <name type="scientific">Escherichia coli</name>
    <dbReference type="NCBI Taxonomy" id="562"/>
    <lineage>
        <taxon>Bacteria</taxon>
        <taxon>Pseudomonadati</taxon>
        <taxon>Pseudomonadota</taxon>
        <taxon>Gammaproteobacteria</taxon>
        <taxon>Enterobacterales</taxon>
        <taxon>Enterobacteriaceae</taxon>
        <taxon>Escherichia</taxon>
    </lineage>
</organism>
<dbReference type="Proteomes" id="UP000486847">
    <property type="component" value="Unassembled WGS sequence"/>
</dbReference>
<dbReference type="EMBL" id="WCEW01000050">
    <property type="protein sequence ID" value="MTE91984.1"/>
    <property type="molecule type" value="Genomic_DNA"/>
</dbReference>
<evidence type="ECO:0000313" key="4">
    <source>
        <dbReference type="Proteomes" id="UP000486847"/>
    </source>
</evidence>
<proteinExistence type="predicted"/>
<dbReference type="AlphaFoldDB" id="A0A0L6PED4"/>
<dbReference type="Pfam" id="PF13455">
    <property type="entry name" value="MUG113"/>
    <property type="match status" value="1"/>
</dbReference>
<evidence type="ECO:0000259" key="1">
    <source>
        <dbReference type="SMART" id="SM00974"/>
    </source>
</evidence>
<protein>
    <submittedName>
        <fullName evidence="2">GIY-YIG nuclease family protein</fullName>
    </submittedName>
</protein>
<name>A0A0L6PED4_ECOLX</name>
<feature type="domain" description="Bacteriophage T5 Orf172 DNA-binding" evidence="1">
    <location>
        <begin position="83"/>
        <end position="156"/>
    </location>
</feature>
<dbReference type="SMART" id="SM00974">
    <property type="entry name" value="T5orf172"/>
    <property type="match status" value="1"/>
</dbReference>
<evidence type="ECO:0000313" key="2">
    <source>
        <dbReference type="EMBL" id="MTE91984.1"/>
    </source>
</evidence>
<evidence type="ECO:0000313" key="3">
    <source>
        <dbReference type="EMBL" id="QRZ96012.1"/>
    </source>
</evidence>
<accession>A0A0L6PED4</accession>